<feature type="compositionally biased region" description="Basic and acidic residues" evidence="1">
    <location>
        <begin position="1"/>
        <end position="15"/>
    </location>
</feature>
<feature type="compositionally biased region" description="Polar residues" evidence="1">
    <location>
        <begin position="150"/>
        <end position="164"/>
    </location>
</feature>
<gene>
    <name evidence="2" type="ORF">QBC38DRAFT_180052</name>
</gene>
<feature type="compositionally biased region" description="Polar residues" evidence="1">
    <location>
        <begin position="75"/>
        <end position="87"/>
    </location>
</feature>
<feature type="compositionally biased region" description="Low complexity" evidence="1">
    <location>
        <begin position="101"/>
        <end position="111"/>
    </location>
</feature>
<sequence length="203" mass="22418">MAESRKREEERRKQELLSIPPGTPITIKPRVTTLTPTQVPGGRKRPKIIYITHYEEDVFRPSGRKDLPPPLYSTVHPSKQTPDNPGISSHVLADVLEHPRAASPANPRAATPGPPPSTNVKPDVYEDYDSTQFPFRSSSPVLPMFSSALSSEPYKSSPVLSSTGKPIKGILKTPEQNSSAVKKTKKRVTIDPVLDYNSPPKYK</sequence>
<evidence type="ECO:0000256" key="1">
    <source>
        <dbReference type="SAM" id="MobiDB-lite"/>
    </source>
</evidence>
<keyword evidence="3" id="KW-1185">Reference proteome</keyword>
<proteinExistence type="predicted"/>
<name>A0AAN7BYP6_9PEZI</name>
<accession>A0AAN7BYP6</accession>
<feature type="region of interest" description="Disordered" evidence="1">
    <location>
        <begin position="150"/>
        <end position="186"/>
    </location>
</feature>
<protein>
    <submittedName>
        <fullName evidence="2">Uncharacterized protein</fullName>
    </submittedName>
</protein>
<reference evidence="2" key="1">
    <citation type="journal article" date="2023" name="Mol. Phylogenet. Evol.">
        <title>Genome-scale phylogeny and comparative genomics of the fungal order Sordariales.</title>
        <authorList>
            <person name="Hensen N."/>
            <person name="Bonometti L."/>
            <person name="Westerberg I."/>
            <person name="Brannstrom I.O."/>
            <person name="Guillou S."/>
            <person name="Cros-Aarteil S."/>
            <person name="Calhoun S."/>
            <person name="Haridas S."/>
            <person name="Kuo A."/>
            <person name="Mondo S."/>
            <person name="Pangilinan J."/>
            <person name="Riley R."/>
            <person name="LaButti K."/>
            <person name="Andreopoulos B."/>
            <person name="Lipzen A."/>
            <person name="Chen C."/>
            <person name="Yan M."/>
            <person name="Daum C."/>
            <person name="Ng V."/>
            <person name="Clum A."/>
            <person name="Steindorff A."/>
            <person name="Ohm R.A."/>
            <person name="Martin F."/>
            <person name="Silar P."/>
            <person name="Natvig D.O."/>
            <person name="Lalanne C."/>
            <person name="Gautier V."/>
            <person name="Ament-Velasquez S.L."/>
            <person name="Kruys A."/>
            <person name="Hutchinson M.I."/>
            <person name="Powell A.J."/>
            <person name="Barry K."/>
            <person name="Miller A.N."/>
            <person name="Grigoriev I.V."/>
            <person name="Debuchy R."/>
            <person name="Gladieux P."/>
            <person name="Hiltunen Thoren M."/>
            <person name="Johannesson H."/>
        </authorList>
    </citation>
    <scope>NUCLEOTIDE SEQUENCE</scope>
    <source>
        <strain evidence="2">CBS 990.96</strain>
    </source>
</reference>
<dbReference type="Proteomes" id="UP001301958">
    <property type="component" value="Unassembled WGS sequence"/>
</dbReference>
<evidence type="ECO:0000313" key="3">
    <source>
        <dbReference type="Proteomes" id="UP001301958"/>
    </source>
</evidence>
<feature type="region of interest" description="Disordered" evidence="1">
    <location>
        <begin position="59"/>
        <end position="125"/>
    </location>
</feature>
<comment type="caution">
    <text evidence="2">The sequence shown here is derived from an EMBL/GenBank/DDBJ whole genome shotgun (WGS) entry which is preliminary data.</text>
</comment>
<evidence type="ECO:0000313" key="2">
    <source>
        <dbReference type="EMBL" id="KAK4232015.1"/>
    </source>
</evidence>
<dbReference type="AlphaFoldDB" id="A0AAN7BYP6"/>
<organism evidence="2 3">
    <name type="scientific">Podospora fimiseda</name>
    <dbReference type="NCBI Taxonomy" id="252190"/>
    <lineage>
        <taxon>Eukaryota</taxon>
        <taxon>Fungi</taxon>
        <taxon>Dikarya</taxon>
        <taxon>Ascomycota</taxon>
        <taxon>Pezizomycotina</taxon>
        <taxon>Sordariomycetes</taxon>
        <taxon>Sordariomycetidae</taxon>
        <taxon>Sordariales</taxon>
        <taxon>Podosporaceae</taxon>
        <taxon>Podospora</taxon>
    </lineage>
</organism>
<reference evidence="2" key="2">
    <citation type="submission" date="2023-05" db="EMBL/GenBank/DDBJ databases">
        <authorList>
            <consortium name="Lawrence Berkeley National Laboratory"/>
            <person name="Steindorff A."/>
            <person name="Hensen N."/>
            <person name="Bonometti L."/>
            <person name="Westerberg I."/>
            <person name="Brannstrom I.O."/>
            <person name="Guillou S."/>
            <person name="Cros-Aarteil S."/>
            <person name="Calhoun S."/>
            <person name="Haridas S."/>
            <person name="Kuo A."/>
            <person name="Mondo S."/>
            <person name="Pangilinan J."/>
            <person name="Riley R."/>
            <person name="Labutti K."/>
            <person name="Andreopoulos B."/>
            <person name="Lipzen A."/>
            <person name="Chen C."/>
            <person name="Yanf M."/>
            <person name="Daum C."/>
            <person name="Ng V."/>
            <person name="Clum A."/>
            <person name="Ohm R."/>
            <person name="Martin F."/>
            <person name="Silar P."/>
            <person name="Natvig D."/>
            <person name="Lalanne C."/>
            <person name="Gautier V."/>
            <person name="Ament-Velasquez S.L."/>
            <person name="Kruys A."/>
            <person name="Hutchinson M.I."/>
            <person name="Powell A.J."/>
            <person name="Barry K."/>
            <person name="Miller A.N."/>
            <person name="Grigoriev I.V."/>
            <person name="Debuchy R."/>
            <person name="Gladieux P."/>
            <person name="Thoren M.H."/>
            <person name="Johannesson H."/>
        </authorList>
    </citation>
    <scope>NUCLEOTIDE SEQUENCE</scope>
    <source>
        <strain evidence="2">CBS 990.96</strain>
    </source>
</reference>
<feature type="region of interest" description="Disordered" evidence="1">
    <location>
        <begin position="1"/>
        <end position="46"/>
    </location>
</feature>
<dbReference type="EMBL" id="MU865290">
    <property type="protein sequence ID" value="KAK4232015.1"/>
    <property type="molecule type" value="Genomic_DNA"/>
</dbReference>